<reference evidence="2 3" key="1">
    <citation type="submission" date="2021-03" db="EMBL/GenBank/DDBJ databases">
        <title>Gelidibacter sp. nov., isolated from costal sediment.</title>
        <authorList>
            <person name="Lun K.-Y."/>
        </authorList>
    </citation>
    <scope>NUCLEOTIDE SEQUENCE [LARGE SCALE GENOMIC DNA]</scope>
    <source>
        <strain evidence="2 3">DF109</strain>
    </source>
</reference>
<sequence>MKNSNQDYVPDILGDGFEQLTLTLNDDYEGKVIATLIRRESITSSAKAILYIHGFSDYFFQEQMAKRFSKEGYTFYALDLRKYGRSYMSHQIINNVRSLIEYDEEINEALHIIKSEKHSEVILMGHSTGGLIITHYAGRYFKSGLFHGIICNSPFYEFNLSAFERKIGIPTLSFLSKYFPDMLISGGFSRFYGYSLHQDNYGEWNYNLSWKPHDLPKVTLSFINAIHTAHKSIQNNLKLAVPALVLYSSQTINDRKWSERFMEGDAVLNVDHIHEYASQLRGEVTTCEIENGLHDLVLSKKPIREHVYKIIFEWLKVNVR</sequence>
<dbReference type="GO" id="GO:0016787">
    <property type="term" value="F:hydrolase activity"/>
    <property type="evidence" value="ECO:0007669"/>
    <property type="project" value="UniProtKB-KW"/>
</dbReference>
<gene>
    <name evidence="2" type="ORF">J4051_04550</name>
</gene>
<dbReference type="InterPro" id="IPR029058">
    <property type="entry name" value="AB_hydrolase_fold"/>
</dbReference>
<name>A0ABS3SRI7_9FLAO</name>
<dbReference type="EMBL" id="JAGEVG010000004">
    <property type="protein sequence ID" value="MBO3097523.1"/>
    <property type="molecule type" value="Genomic_DNA"/>
</dbReference>
<dbReference type="InterPro" id="IPR022742">
    <property type="entry name" value="Hydrolase_4"/>
</dbReference>
<dbReference type="SUPFAM" id="SSF53474">
    <property type="entry name" value="alpha/beta-Hydrolases"/>
    <property type="match status" value="1"/>
</dbReference>
<accession>A0ABS3SRI7</accession>
<keyword evidence="2" id="KW-0378">Hydrolase</keyword>
<dbReference type="Gene3D" id="3.40.50.1820">
    <property type="entry name" value="alpha/beta hydrolase"/>
    <property type="match status" value="1"/>
</dbReference>
<protein>
    <submittedName>
        <fullName evidence="2">Alpha/beta hydrolase</fullName>
    </submittedName>
</protein>
<proteinExistence type="predicted"/>
<evidence type="ECO:0000313" key="3">
    <source>
        <dbReference type="Proteomes" id="UP000681315"/>
    </source>
</evidence>
<feature type="domain" description="Serine aminopeptidase S33" evidence="1">
    <location>
        <begin position="46"/>
        <end position="262"/>
    </location>
</feature>
<dbReference type="InterPro" id="IPR051044">
    <property type="entry name" value="MAG_DAG_Lipase"/>
</dbReference>
<comment type="caution">
    <text evidence="2">The sequence shown here is derived from an EMBL/GenBank/DDBJ whole genome shotgun (WGS) entry which is preliminary data.</text>
</comment>
<dbReference type="Proteomes" id="UP000681315">
    <property type="component" value="Unassembled WGS sequence"/>
</dbReference>
<dbReference type="PANTHER" id="PTHR11614">
    <property type="entry name" value="PHOSPHOLIPASE-RELATED"/>
    <property type="match status" value="1"/>
</dbReference>
<organism evidence="2 3">
    <name type="scientific">Gelidibacter pelagius</name>
    <dbReference type="NCBI Taxonomy" id="2819985"/>
    <lineage>
        <taxon>Bacteria</taxon>
        <taxon>Pseudomonadati</taxon>
        <taxon>Bacteroidota</taxon>
        <taxon>Flavobacteriia</taxon>
        <taxon>Flavobacteriales</taxon>
        <taxon>Flavobacteriaceae</taxon>
        <taxon>Gelidibacter</taxon>
    </lineage>
</organism>
<dbReference type="RefSeq" id="WP_208232674.1">
    <property type="nucleotide sequence ID" value="NZ_JAGEVG010000004.1"/>
</dbReference>
<keyword evidence="3" id="KW-1185">Reference proteome</keyword>
<evidence type="ECO:0000313" key="2">
    <source>
        <dbReference type="EMBL" id="MBO3097523.1"/>
    </source>
</evidence>
<dbReference type="Pfam" id="PF12146">
    <property type="entry name" value="Hydrolase_4"/>
    <property type="match status" value="1"/>
</dbReference>
<evidence type="ECO:0000259" key="1">
    <source>
        <dbReference type="Pfam" id="PF12146"/>
    </source>
</evidence>